<dbReference type="FunFam" id="1.20.1720.10:FF:000013">
    <property type="entry name" value="Related to multidrug resistance proteins"/>
    <property type="match status" value="1"/>
</dbReference>
<keyword evidence="4 8" id="KW-0812">Transmembrane</keyword>
<feature type="domain" description="Major facilitator superfamily (MFS) profile" evidence="9">
    <location>
        <begin position="334"/>
        <end position="819"/>
    </location>
</feature>
<feature type="transmembrane region" description="Helical" evidence="8">
    <location>
        <begin position="690"/>
        <end position="710"/>
    </location>
</feature>
<organism evidence="10 11">
    <name type="scientific">Sanghuangporus baumii</name>
    <name type="common">Phellinus baumii</name>
    <dbReference type="NCBI Taxonomy" id="108892"/>
    <lineage>
        <taxon>Eukaryota</taxon>
        <taxon>Fungi</taxon>
        <taxon>Dikarya</taxon>
        <taxon>Basidiomycota</taxon>
        <taxon>Agaricomycotina</taxon>
        <taxon>Agaricomycetes</taxon>
        <taxon>Hymenochaetales</taxon>
        <taxon>Hymenochaetaceae</taxon>
        <taxon>Sanghuangporus</taxon>
    </lineage>
</organism>
<sequence length="856" mass="93945">MMNGLTNRKKRRGFPGIRASDFCQEFDAIETGLRAPALEGNKVFLSERPHHHGICPESSTYWMSRMPGDLWMTDYDLVNGHEAFAKNSGAKTSEGLNTPEESELSKGTAVVEEYKEEWEKQAEIFRELYRKAWSFAEIRRNRVGSFGITYVDPRHIENFEPKNNFGIYLQGSRTACEMSACLEDSQLRLWISPTMVTDNPNNGNRNGSSLDAPSVHDPGRTTLAEEPRPENAEPVVIEQRRKNEPGARWQMAEVYEIPHNNMKRVIPGEKEQSGSSFGHNVPAAQDPEQATLAEEPRPEKAEPVDLEQRRKHEPGAGWKTAEVHEIPHNNMKLVFPGLMLTVFLAALDQTIAAVALPTIVRDIGGESGYSWVGSAYLLMSACLSPLYGKLSDIIGRKPVLFFSIGMFLFGSAMCGAAQNFIWLALCRGVQGIGGGGIMQMVMIIISDITSLEERGKYGGLIGATWGIASVVGPLVGGVFADHVSWRWCFWINLPTAGAAAIILFMFLHLKPHKKRTVREVASTFDFLGLFLLVGGVVLVLIGFQSAQTAAKRWQAPETISTLVVGGVLLIAGSVNEVYTSKEPILPPRMFQTRTTTAVLISVFLHAMAFFAASYYIPLYFQVLGSGATMAGVRQLPLSLGSSSMAIVSGLIVAKTGRYRPVIWVGWFVMTLGLGLLIMLEEDTSIAKQEIWLLVAGLGIGCLFQPPLIAIQAAMPLKDMATSTAAFVLIRTLGGTVGISVGDTIFQSELTDRLATVSGFNSSMSSGITDYTSIQRIQPDSLRQQVTHAFTRSLATIYIVMTPISFVGLLFVLLLREYSLKRTVEREAKQGKEPDAAATPARPSINKENQETPKLTA</sequence>
<feature type="transmembrane region" description="Helical" evidence="8">
    <location>
        <begin position="368"/>
        <end position="387"/>
    </location>
</feature>
<keyword evidence="5 8" id="KW-1133">Transmembrane helix</keyword>
<evidence type="ECO:0000256" key="4">
    <source>
        <dbReference type="ARBA" id="ARBA00022692"/>
    </source>
</evidence>
<evidence type="ECO:0000313" key="10">
    <source>
        <dbReference type="EMBL" id="OCB92156.1"/>
    </source>
</evidence>
<feature type="region of interest" description="Disordered" evidence="7">
    <location>
        <begin position="269"/>
        <end position="321"/>
    </location>
</feature>
<dbReference type="EMBL" id="LNZH02000025">
    <property type="protein sequence ID" value="OCB92156.1"/>
    <property type="molecule type" value="Genomic_DNA"/>
</dbReference>
<feature type="transmembrane region" description="Helical" evidence="8">
    <location>
        <begin position="428"/>
        <end position="445"/>
    </location>
</feature>
<comment type="caution">
    <text evidence="10">The sequence shown here is derived from an EMBL/GenBank/DDBJ whole genome shotgun (WGS) entry which is preliminary data.</text>
</comment>
<evidence type="ECO:0000256" key="3">
    <source>
        <dbReference type="ARBA" id="ARBA00022448"/>
    </source>
</evidence>
<feature type="region of interest" description="Disordered" evidence="7">
    <location>
        <begin position="198"/>
        <end position="244"/>
    </location>
</feature>
<dbReference type="GO" id="GO:0005886">
    <property type="term" value="C:plasma membrane"/>
    <property type="evidence" value="ECO:0007669"/>
    <property type="project" value="TreeGrafter"/>
</dbReference>
<evidence type="ECO:0000256" key="8">
    <source>
        <dbReference type="SAM" id="Phobius"/>
    </source>
</evidence>
<evidence type="ECO:0000259" key="9">
    <source>
        <dbReference type="PROSITE" id="PS50850"/>
    </source>
</evidence>
<dbReference type="InterPro" id="IPR011701">
    <property type="entry name" value="MFS"/>
</dbReference>
<feature type="transmembrane region" description="Helical" evidence="8">
    <location>
        <begin position="526"/>
        <end position="546"/>
    </location>
</feature>
<feature type="transmembrane region" description="Helical" evidence="8">
    <location>
        <begin position="794"/>
        <end position="814"/>
    </location>
</feature>
<feature type="transmembrane region" description="Helical" evidence="8">
    <location>
        <begin position="558"/>
        <end position="578"/>
    </location>
</feature>
<evidence type="ECO:0000256" key="5">
    <source>
        <dbReference type="ARBA" id="ARBA00022989"/>
    </source>
</evidence>
<dbReference type="OrthoDB" id="10021397at2759"/>
<dbReference type="CDD" id="cd17502">
    <property type="entry name" value="MFS_Azr1_MDR_like"/>
    <property type="match status" value="1"/>
</dbReference>
<dbReference type="InterPro" id="IPR036259">
    <property type="entry name" value="MFS_trans_sf"/>
</dbReference>
<dbReference type="Gene3D" id="1.20.1250.20">
    <property type="entry name" value="MFS general substrate transporter like domains"/>
    <property type="match status" value="1"/>
</dbReference>
<feature type="transmembrane region" description="Helical" evidence="8">
    <location>
        <begin position="636"/>
        <end position="653"/>
    </location>
</feature>
<feature type="transmembrane region" description="Helical" evidence="8">
    <location>
        <begin position="598"/>
        <end position="616"/>
    </location>
</feature>
<dbReference type="PANTHER" id="PTHR23501">
    <property type="entry name" value="MAJOR FACILITATOR SUPERFAMILY"/>
    <property type="match status" value="1"/>
</dbReference>
<proteinExistence type="inferred from homology"/>
<feature type="transmembrane region" description="Helical" evidence="8">
    <location>
        <begin position="484"/>
        <end position="506"/>
    </location>
</feature>
<feature type="transmembrane region" description="Helical" evidence="8">
    <location>
        <begin position="457"/>
        <end position="478"/>
    </location>
</feature>
<feature type="transmembrane region" description="Helical" evidence="8">
    <location>
        <begin position="722"/>
        <end position="741"/>
    </location>
</feature>
<feature type="region of interest" description="Disordered" evidence="7">
    <location>
        <begin position="824"/>
        <end position="856"/>
    </location>
</feature>
<comment type="similarity">
    <text evidence="2">Belongs to the major facilitator superfamily.</text>
</comment>
<evidence type="ECO:0000256" key="7">
    <source>
        <dbReference type="SAM" id="MobiDB-lite"/>
    </source>
</evidence>
<dbReference type="Proteomes" id="UP000757232">
    <property type="component" value="Unassembled WGS sequence"/>
</dbReference>
<protein>
    <submittedName>
        <fullName evidence="10">MFS general substrate transporter</fullName>
    </submittedName>
</protein>
<feature type="compositionally biased region" description="Basic and acidic residues" evidence="7">
    <location>
        <begin position="217"/>
        <end position="231"/>
    </location>
</feature>
<dbReference type="GO" id="GO:0022857">
    <property type="term" value="F:transmembrane transporter activity"/>
    <property type="evidence" value="ECO:0007669"/>
    <property type="project" value="InterPro"/>
</dbReference>
<evidence type="ECO:0000256" key="2">
    <source>
        <dbReference type="ARBA" id="ARBA00008335"/>
    </source>
</evidence>
<feature type="compositionally biased region" description="Polar residues" evidence="7">
    <location>
        <begin position="198"/>
        <end position="211"/>
    </location>
</feature>
<dbReference type="GO" id="GO:0012505">
    <property type="term" value="C:endomembrane system"/>
    <property type="evidence" value="ECO:0007669"/>
    <property type="project" value="UniProtKB-SubCell"/>
</dbReference>
<dbReference type="PROSITE" id="PS50850">
    <property type="entry name" value="MFS"/>
    <property type="match status" value="1"/>
</dbReference>
<dbReference type="PANTHER" id="PTHR23501:SF102">
    <property type="entry name" value="DRUG TRANSPORTER, PUTATIVE (AFU_ORTHOLOGUE AFUA_3G08530)-RELATED"/>
    <property type="match status" value="1"/>
</dbReference>
<dbReference type="SUPFAM" id="SSF103473">
    <property type="entry name" value="MFS general substrate transporter"/>
    <property type="match status" value="1"/>
</dbReference>
<dbReference type="PRINTS" id="PR01036">
    <property type="entry name" value="TCRTETB"/>
</dbReference>
<evidence type="ECO:0000313" key="11">
    <source>
        <dbReference type="Proteomes" id="UP000757232"/>
    </source>
</evidence>
<comment type="subcellular location">
    <subcellularLocation>
        <location evidence="1">Endomembrane system</location>
        <topology evidence="1">Multi-pass membrane protein</topology>
    </subcellularLocation>
</comment>
<feature type="transmembrane region" description="Helical" evidence="8">
    <location>
        <begin position="399"/>
        <end position="422"/>
    </location>
</feature>
<dbReference type="Pfam" id="PF07690">
    <property type="entry name" value="MFS_1"/>
    <property type="match status" value="1"/>
</dbReference>
<accession>A0A9Q5I5D3</accession>
<name>A0A9Q5I5D3_SANBA</name>
<dbReference type="AlphaFoldDB" id="A0A9Q5I5D3"/>
<gene>
    <name evidence="10" type="ORF">A7U60_g470</name>
</gene>
<evidence type="ECO:0000256" key="1">
    <source>
        <dbReference type="ARBA" id="ARBA00004127"/>
    </source>
</evidence>
<keyword evidence="3" id="KW-0813">Transport</keyword>
<reference evidence="10" key="1">
    <citation type="submission" date="2016-06" db="EMBL/GenBank/DDBJ databases">
        <title>Draft Genome sequence of the fungus Inonotus baumii.</title>
        <authorList>
            <person name="Zhu H."/>
            <person name="Lin W."/>
        </authorList>
    </citation>
    <scope>NUCLEOTIDE SEQUENCE</scope>
    <source>
        <strain evidence="10">821</strain>
    </source>
</reference>
<feature type="transmembrane region" description="Helical" evidence="8">
    <location>
        <begin position="660"/>
        <end position="678"/>
    </location>
</feature>
<feature type="compositionally biased region" description="Basic and acidic residues" evidence="7">
    <location>
        <begin position="294"/>
        <end position="314"/>
    </location>
</feature>
<dbReference type="InterPro" id="IPR020846">
    <property type="entry name" value="MFS_dom"/>
</dbReference>
<dbReference type="Gene3D" id="1.20.1720.10">
    <property type="entry name" value="Multidrug resistance protein D"/>
    <property type="match status" value="1"/>
</dbReference>
<keyword evidence="6 8" id="KW-0472">Membrane</keyword>
<feature type="compositionally biased region" description="Basic and acidic residues" evidence="7">
    <location>
        <begin position="824"/>
        <end position="834"/>
    </location>
</feature>
<feature type="transmembrane region" description="Helical" evidence="8">
    <location>
        <begin position="333"/>
        <end position="356"/>
    </location>
</feature>
<evidence type="ECO:0000256" key="6">
    <source>
        <dbReference type="ARBA" id="ARBA00023136"/>
    </source>
</evidence>
<keyword evidence="11" id="KW-1185">Reference proteome</keyword>